<dbReference type="GO" id="GO:0051536">
    <property type="term" value="F:iron-sulfur cluster binding"/>
    <property type="evidence" value="ECO:0007669"/>
    <property type="project" value="UniProtKB-KW"/>
</dbReference>
<keyword evidence="12" id="KW-0326">Glycosidase</keyword>
<evidence type="ECO:0000256" key="12">
    <source>
        <dbReference type="ARBA" id="ARBA00023295"/>
    </source>
</evidence>
<evidence type="ECO:0000256" key="4">
    <source>
        <dbReference type="ARBA" id="ARBA00012045"/>
    </source>
</evidence>
<dbReference type="EC" id="3.2.2.31" evidence="4"/>
<dbReference type="PANTHER" id="PTHR42944:SF1">
    <property type="entry name" value="ADENINE DNA GLYCOSYLASE"/>
    <property type="match status" value="1"/>
</dbReference>
<dbReference type="GO" id="GO:0006284">
    <property type="term" value="P:base-excision repair"/>
    <property type="evidence" value="ECO:0007669"/>
    <property type="project" value="InterPro"/>
</dbReference>
<evidence type="ECO:0000256" key="5">
    <source>
        <dbReference type="ARBA" id="ARBA00022023"/>
    </source>
</evidence>
<organism evidence="15 16">
    <name type="scientific">Candidatus Gottesmanbacteria bacterium RIFOXYB1_FULL_47_11</name>
    <dbReference type="NCBI Taxonomy" id="1798401"/>
    <lineage>
        <taxon>Bacteria</taxon>
        <taxon>Candidatus Gottesmaniibacteriota</taxon>
    </lineage>
</organism>
<evidence type="ECO:0000256" key="2">
    <source>
        <dbReference type="ARBA" id="ARBA00001966"/>
    </source>
</evidence>
<dbReference type="STRING" id="1798401.A2363_02505"/>
<name>A0A1F6BFP2_9BACT</name>
<evidence type="ECO:0000256" key="11">
    <source>
        <dbReference type="ARBA" id="ARBA00023204"/>
    </source>
</evidence>
<evidence type="ECO:0000313" key="16">
    <source>
        <dbReference type="Proteomes" id="UP000176186"/>
    </source>
</evidence>
<dbReference type="GO" id="GO:0035485">
    <property type="term" value="F:adenine/guanine mispair binding"/>
    <property type="evidence" value="ECO:0007669"/>
    <property type="project" value="TreeGrafter"/>
</dbReference>
<dbReference type="GO" id="GO:0032357">
    <property type="term" value="F:oxidized purine DNA binding"/>
    <property type="evidence" value="ECO:0007669"/>
    <property type="project" value="TreeGrafter"/>
</dbReference>
<evidence type="ECO:0000313" key="15">
    <source>
        <dbReference type="EMBL" id="OGG35337.1"/>
    </source>
</evidence>
<dbReference type="EMBL" id="MFKE01000016">
    <property type="protein sequence ID" value="OGG35337.1"/>
    <property type="molecule type" value="Genomic_DNA"/>
</dbReference>
<reference evidence="15 16" key="1">
    <citation type="journal article" date="2016" name="Nat. Commun.">
        <title>Thousands of microbial genomes shed light on interconnected biogeochemical processes in an aquifer system.</title>
        <authorList>
            <person name="Anantharaman K."/>
            <person name="Brown C.T."/>
            <person name="Hug L.A."/>
            <person name="Sharon I."/>
            <person name="Castelle C.J."/>
            <person name="Probst A.J."/>
            <person name="Thomas B.C."/>
            <person name="Singh A."/>
            <person name="Wilkins M.J."/>
            <person name="Karaoz U."/>
            <person name="Brodie E.L."/>
            <person name="Williams K.H."/>
            <person name="Hubbard S.S."/>
            <person name="Banfield J.F."/>
        </authorList>
    </citation>
    <scope>NUCLEOTIDE SEQUENCE [LARGE SCALE GENOMIC DNA]</scope>
</reference>
<dbReference type="GO" id="GO:0046872">
    <property type="term" value="F:metal ion binding"/>
    <property type="evidence" value="ECO:0007669"/>
    <property type="project" value="UniProtKB-KW"/>
</dbReference>
<evidence type="ECO:0000256" key="10">
    <source>
        <dbReference type="ARBA" id="ARBA00023014"/>
    </source>
</evidence>
<dbReference type="InterPro" id="IPR011257">
    <property type="entry name" value="DNA_glycosylase"/>
</dbReference>
<dbReference type="CDD" id="cd00056">
    <property type="entry name" value="ENDO3c"/>
    <property type="match status" value="1"/>
</dbReference>
<dbReference type="Pfam" id="PF00633">
    <property type="entry name" value="HHH"/>
    <property type="match status" value="1"/>
</dbReference>
<dbReference type="SMART" id="SM00278">
    <property type="entry name" value="HhH1"/>
    <property type="match status" value="1"/>
</dbReference>
<sequence>MSQASRKEFQSHIFSWWKTHRRDLPWRHTHDPYKIFVSEIMLQQTQVSRVIPKYLEFIHQYPTVNSLAKASTSDVLRLWKGMGYNRRALYLKKSALLGEIPKTEKELMKLPGVGKYTARAILVFAYKQDIAMVDTNIRQILTHFFFGDAPQKEKVIQQVADQLLPKGKSWEWHQALMDYGAMELEKIPGVIKKQKKFKNSNRYFRGKLMDILREGPVKEYSSPIVTGLIKDGLVVKKDGMLLLPD</sequence>
<dbReference type="PROSITE" id="PS01155">
    <property type="entry name" value="ENDONUCLEASE_III_2"/>
    <property type="match status" value="1"/>
</dbReference>
<dbReference type="AlphaFoldDB" id="A0A1F6BFP2"/>
<proteinExistence type="inferred from homology"/>
<keyword evidence="8" id="KW-0378">Hydrolase</keyword>
<gene>
    <name evidence="15" type="ORF">A2363_02505</name>
</gene>
<evidence type="ECO:0000256" key="9">
    <source>
        <dbReference type="ARBA" id="ARBA00023004"/>
    </source>
</evidence>
<comment type="similarity">
    <text evidence="3">Belongs to the Nth/MutY family.</text>
</comment>
<evidence type="ECO:0000256" key="3">
    <source>
        <dbReference type="ARBA" id="ARBA00008343"/>
    </source>
</evidence>
<evidence type="ECO:0000256" key="1">
    <source>
        <dbReference type="ARBA" id="ARBA00000843"/>
    </source>
</evidence>
<feature type="domain" description="Helix-hairpin-helix DNA-binding motif class 1" evidence="13">
    <location>
        <begin position="105"/>
        <end position="124"/>
    </location>
</feature>
<comment type="catalytic activity">
    <reaction evidence="1">
        <text>Hydrolyzes free adenine bases from 7,8-dihydro-8-oxoguanine:adenine mismatched double-stranded DNA, leaving an apurinic site.</text>
        <dbReference type="EC" id="3.2.2.31"/>
    </reaction>
</comment>
<dbReference type="Proteomes" id="UP000176186">
    <property type="component" value="Unassembled WGS sequence"/>
</dbReference>
<accession>A0A1F6BFP2</accession>
<evidence type="ECO:0000259" key="13">
    <source>
        <dbReference type="SMART" id="SM00278"/>
    </source>
</evidence>
<evidence type="ECO:0000256" key="6">
    <source>
        <dbReference type="ARBA" id="ARBA00022723"/>
    </source>
</evidence>
<dbReference type="InterPro" id="IPR003583">
    <property type="entry name" value="Hlx-hairpin-Hlx_DNA-bd_motif"/>
</dbReference>
<dbReference type="InterPro" id="IPR044298">
    <property type="entry name" value="MIG/MutY"/>
</dbReference>
<protein>
    <recommendedName>
        <fullName evidence="5">Adenine DNA glycosylase</fullName>
        <ecNumber evidence="4">3.2.2.31</ecNumber>
    </recommendedName>
</protein>
<dbReference type="GO" id="GO:0006298">
    <property type="term" value="P:mismatch repair"/>
    <property type="evidence" value="ECO:0007669"/>
    <property type="project" value="TreeGrafter"/>
</dbReference>
<dbReference type="SUPFAM" id="SSF48150">
    <property type="entry name" value="DNA-glycosylase"/>
    <property type="match status" value="1"/>
</dbReference>
<dbReference type="Pfam" id="PF00730">
    <property type="entry name" value="HhH-GPD"/>
    <property type="match status" value="1"/>
</dbReference>
<keyword evidence="6" id="KW-0479">Metal-binding</keyword>
<dbReference type="Gene3D" id="1.10.340.30">
    <property type="entry name" value="Hypothetical protein, domain 2"/>
    <property type="match status" value="1"/>
</dbReference>
<dbReference type="GO" id="GO:0034039">
    <property type="term" value="F:8-oxo-7,8-dihydroguanine DNA N-glycosylase activity"/>
    <property type="evidence" value="ECO:0007669"/>
    <property type="project" value="TreeGrafter"/>
</dbReference>
<evidence type="ECO:0000259" key="14">
    <source>
        <dbReference type="SMART" id="SM00478"/>
    </source>
</evidence>
<keyword evidence="11" id="KW-0234">DNA repair</keyword>
<dbReference type="InterPro" id="IPR023170">
    <property type="entry name" value="HhH_base_excis_C"/>
</dbReference>
<feature type="domain" description="HhH-GPD" evidence="14">
    <location>
        <begin position="41"/>
        <end position="182"/>
    </location>
</feature>
<dbReference type="GO" id="GO:0000701">
    <property type="term" value="F:purine-specific mismatch base pair DNA N-glycosylase activity"/>
    <property type="evidence" value="ECO:0007669"/>
    <property type="project" value="UniProtKB-EC"/>
</dbReference>
<evidence type="ECO:0000256" key="7">
    <source>
        <dbReference type="ARBA" id="ARBA00022763"/>
    </source>
</evidence>
<keyword evidence="9" id="KW-0408">Iron</keyword>
<dbReference type="InterPro" id="IPR000445">
    <property type="entry name" value="HhH_motif"/>
</dbReference>
<comment type="cofactor">
    <cofactor evidence="2">
        <name>[4Fe-4S] cluster</name>
        <dbReference type="ChEBI" id="CHEBI:49883"/>
    </cofactor>
</comment>
<evidence type="ECO:0000256" key="8">
    <source>
        <dbReference type="ARBA" id="ARBA00022801"/>
    </source>
</evidence>
<dbReference type="PANTHER" id="PTHR42944">
    <property type="entry name" value="ADENINE DNA GLYCOSYLASE"/>
    <property type="match status" value="1"/>
</dbReference>
<comment type="caution">
    <text evidence="15">The sequence shown here is derived from an EMBL/GenBank/DDBJ whole genome shotgun (WGS) entry which is preliminary data.</text>
</comment>
<dbReference type="InterPro" id="IPR004036">
    <property type="entry name" value="Endonuclease-III-like_CS2"/>
</dbReference>
<keyword evidence="10" id="KW-0411">Iron-sulfur</keyword>
<dbReference type="InterPro" id="IPR003265">
    <property type="entry name" value="HhH-GPD_domain"/>
</dbReference>
<keyword evidence="7" id="KW-0227">DNA damage</keyword>
<dbReference type="Gene3D" id="1.10.1670.10">
    <property type="entry name" value="Helix-hairpin-Helix base-excision DNA repair enzymes (C-terminal)"/>
    <property type="match status" value="1"/>
</dbReference>
<dbReference type="SMART" id="SM00478">
    <property type="entry name" value="ENDO3c"/>
    <property type="match status" value="1"/>
</dbReference>